<reference evidence="9" key="1">
    <citation type="submission" date="2022-05" db="EMBL/GenBank/DDBJ databases">
        <title>Single-amplified genomics reveal most streamlined microbe among free-living bacteria.</title>
        <authorList>
            <person name="Roda-Garcia J."/>
            <person name="Haro-Moreno J.M."/>
            <person name="Rodriguez-Valera F."/>
            <person name="Almagro-Moreno S."/>
            <person name="Lopez-Perez M."/>
        </authorList>
    </citation>
    <scope>NUCLEOTIDE SEQUENCE</scope>
    <source>
        <strain evidence="9">TMED112-D2-2</strain>
    </source>
</reference>
<evidence type="ECO:0000256" key="1">
    <source>
        <dbReference type="ARBA" id="ARBA00009986"/>
    </source>
</evidence>
<keyword evidence="2 4" id="KW-0560">Oxidoreductase</keyword>
<protein>
    <recommendedName>
        <fullName evidence="4">Aldehyde dehydrogenase</fullName>
    </recommendedName>
</protein>
<proteinExistence type="inferred from homology"/>
<accession>A0A9Q8TZE3</accession>
<evidence type="ECO:0000259" key="8">
    <source>
        <dbReference type="Pfam" id="PF00171"/>
    </source>
</evidence>
<dbReference type="GO" id="GO:0005737">
    <property type="term" value="C:cytoplasm"/>
    <property type="evidence" value="ECO:0007669"/>
    <property type="project" value="TreeGrafter"/>
</dbReference>
<comment type="similarity">
    <text evidence="1 4 7">Belongs to the aldehyde dehydrogenase family.</text>
</comment>
<evidence type="ECO:0000256" key="2">
    <source>
        <dbReference type="ARBA" id="ARBA00023002"/>
    </source>
</evidence>
<dbReference type="Pfam" id="PF00171">
    <property type="entry name" value="Aldedh"/>
    <property type="match status" value="1"/>
</dbReference>
<evidence type="ECO:0000313" key="10">
    <source>
        <dbReference type="Proteomes" id="UP001056381"/>
    </source>
</evidence>
<sequence length="435" mass="48802">MKDILDLQKRNFIENGHPSLEQRLDRLKRCVALIETHDDQIIESLNADYKMRSKYEIITSEISQTLRTLNFSIKNTKKWMKAIKRPSEYGAGFLGAKSYMIPSPLGSVGVIAPWNFPVGMVFYPTASIFAAGNTVMAKPSEFTPNTSQLIKEAVEKYFDKSEFAIFLGGPEVGEDFSKLPFDHLLYTGSGKIAKKVLSQTAENIVPTTMELGGKSPTIISDDADLKLAAKRILFVKTLNNGQICLSPDYIFIKKGLENDFIDALKRVFAEFFPTADGEDTYTSMVNKDHYERMKLYLNDAQAKGASVIELGNFDNQGINLMGTKVILNVNDDMEVMKNEVFGPLLPLMTFEKLDEVTNYINSHDHPLGLYFFGNKKAEQDFIINNTKSGGVTINDVMFHLAQSHLPFGGVGPSGYGWCKHWNSCVNNGCFSYEWF</sequence>
<dbReference type="Gene3D" id="3.40.309.10">
    <property type="entry name" value="Aldehyde Dehydrogenase, Chain A, domain 2"/>
    <property type="match status" value="1"/>
</dbReference>
<evidence type="ECO:0000256" key="3">
    <source>
        <dbReference type="ARBA" id="ARBA00023027"/>
    </source>
</evidence>
<feature type="active site" evidence="5 6">
    <location>
        <position position="210"/>
    </location>
</feature>
<dbReference type="InterPro" id="IPR016161">
    <property type="entry name" value="Ald_DH/histidinol_DH"/>
</dbReference>
<feature type="domain" description="Aldehyde dehydrogenase" evidence="8">
    <location>
        <begin position="19"/>
        <end position="416"/>
    </location>
</feature>
<dbReference type="InterPro" id="IPR015590">
    <property type="entry name" value="Aldehyde_DH_dom"/>
</dbReference>
<dbReference type="GO" id="GO:0006081">
    <property type="term" value="P:aldehyde metabolic process"/>
    <property type="evidence" value="ECO:0007669"/>
    <property type="project" value="InterPro"/>
</dbReference>
<dbReference type="AlphaFoldDB" id="A0A9Q8TZE3"/>
<name>A0A9Q8TZE3_9GAMM</name>
<dbReference type="PIRSF" id="PIRSF036492">
    <property type="entry name" value="ALDH"/>
    <property type="match status" value="1"/>
</dbReference>
<dbReference type="PANTHER" id="PTHR43570">
    <property type="entry name" value="ALDEHYDE DEHYDROGENASE"/>
    <property type="match status" value="1"/>
</dbReference>
<dbReference type="EMBL" id="CP097966">
    <property type="protein sequence ID" value="URQ63621.1"/>
    <property type="molecule type" value="Genomic_DNA"/>
</dbReference>
<dbReference type="InterPro" id="IPR016163">
    <property type="entry name" value="Ald_DH_C"/>
</dbReference>
<gene>
    <name evidence="9" type="ORF">M9B40_02340</name>
</gene>
<feature type="active site" evidence="5">
    <location>
        <position position="244"/>
    </location>
</feature>
<dbReference type="SUPFAM" id="SSF53720">
    <property type="entry name" value="ALDH-like"/>
    <property type="match status" value="1"/>
</dbReference>
<dbReference type="GO" id="GO:0004029">
    <property type="term" value="F:aldehyde dehydrogenase (NAD+) activity"/>
    <property type="evidence" value="ECO:0007669"/>
    <property type="project" value="TreeGrafter"/>
</dbReference>
<evidence type="ECO:0000256" key="5">
    <source>
        <dbReference type="PIRSR" id="PIRSR036492-1"/>
    </source>
</evidence>
<evidence type="ECO:0000256" key="7">
    <source>
        <dbReference type="RuleBase" id="RU003345"/>
    </source>
</evidence>
<dbReference type="InterPro" id="IPR029510">
    <property type="entry name" value="Ald_DH_CS_GLU"/>
</dbReference>
<organism evidence="9 10">
    <name type="scientific">SAR86 cluster bacterium</name>
    <dbReference type="NCBI Taxonomy" id="2030880"/>
    <lineage>
        <taxon>Bacteria</taxon>
        <taxon>Pseudomonadati</taxon>
        <taxon>Pseudomonadota</taxon>
        <taxon>Gammaproteobacteria</taxon>
        <taxon>SAR86 cluster</taxon>
    </lineage>
</organism>
<evidence type="ECO:0000313" key="9">
    <source>
        <dbReference type="EMBL" id="URQ63621.1"/>
    </source>
</evidence>
<dbReference type="PANTHER" id="PTHR43570:SF20">
    <property type="entry name" value="ALDEHYDE DEHYDROGENASE ALDX-RELATED"/>
    <property type="match status" value="1"/>
</dbReference>
<dbReference type="Gene3D" id="3.40.605.10">
    <property type="entry name" value="Aldehyde Dehydrogenase, Chain A, domain 1"/>
    <property type="match status" value="1"/>
</dbReference>
<dbReference type="PROSITE" id="PS00687">
    <property type="entry name" value="ALDEHYDE_DEHYDR_GLU"/>
    <property type="match status" value="1"/>
</dbReference>
<dbReference type="InterPro" id="IPR016162">
    <property type="entry name" value="Ald_DH_N"/>
</dbReference>
<keyword evidence="3" id="KW-0520">NAD</keyword>
<evidence type="ECO:0000256" key="4">
    <source>
        <dbReference type="PIRNR" id="PIRNR036492"/>
    </source>
</evidence>
<keyword evidence="10" id="KW-1185">Reference proteome</keyword>
<dbReference type="InterPro" id="IPR012394">
    <property type="entry name" value="Aldehyde_DH_NAD(P)"/>
</dbReference>
<evidence type="ECO:0000256" key="6">
    <source>
        <dbReference type="PROSITE-ProRule" id="PRU10007"/>
    </source>
</evidence>
<dbReference type="Proteomes" id="UP001056381">
    <property type="component" value="Chromosome"/>
</dbReference>